<dbReference type="Gene3D" id="2.60.40.10">
    <property type="entry name" value="Immunoglobulins"/>
    <property type="match status" value="17"/>
</dbReference>
<evidence type="ECO:0000256" key="9">
    <source>
        <dbReference type="ARBA" id="ARBA00023180"/>
    </source>
</evidence>
<keyword evidence="9" id="KW-0325">Glycoprotein</keyword>
<evidence type="ECO:0000256" key="5">
    <source>
        <dbReference type="ARBA" id="ARBA00022889"/>
    </source>
</evidence>
<gene>
    <name evidence="13" type="primary">LOC113791433</name>
</gene>
<dbReference type="InterPro" id="IPR003961">
    <property type="entry name" value="FN3_dom"/>
</dbReference>
<dbReference type="KEGG" id="dpte:113791433"/>
<dbReference type="Pfam" id="PF07679">
    <property type="entry name" value="I-set"/>
    <property type="match status" value="1"/>
</dbReference>
<evidence type="ECO:0000256" key="7">
    <source>
        <dbReference type="ARBA" id="ARBA00023136"/>
    </source>
</evidence>
<dbReference type="Pfam" id="PF00041">
    <property type="entry name" value="fn3"/>
    <property type="match status" value="14"/>
</dbReference>
<dbReference type="Proteomes" id="UP000515146">
    <property type="component" value="Unplaced"/>
</dbReference>
<dbReference type="FunFam" id="2.60.40.10:FF:000093">
    <property type="entry name" value="Down syndrome cell adhesion molecule, isoform B"/>
    <property type="match status" value="2"/>
</dbReference>
<dbReference type="InterPro" id="IPR013783">
    <property type="entry name" value="Ig-like_fold"/>
</dbReference>
<keyword evidence="8" id="KW-1015">Disulfide bond</keyword>
<keyword evidence="2" id="KW-0812">Transmembrane</keyword>
<dbReference type="InterPro" id="IPR007110">
    <property type="entry name" value="Ig-like_dom"/>
</dbReference>
<dbReference type="InterPro" id="IPR036116">
    <property type="entry name" value="FN3_sf"/>
</dbReference>
<name>A0A6P6XVM0_DERPT</name>
<accession>A0A6P6XVM0</accession>
<dbReference type="PRINTS" id="PR00014">
    <property type="entry name" value="FNTYPEIII"/>
</dbReference>
<dbReference type="OMA" id="NCTTVLY"/>
<dbReference type="PANTHER" id="PTHR13817:SF166">
    <property type="entry name" value="NEURONAL IGCAM-RELATED"/>
    <property type="match status" value="1"/>
</dbReference>
<dbReference type="GO" id="GO:0016020">
    <property type="term" value="C:membrane"/>
    <property type="evidence" value="ECO:0007669"/>
    <property type="project" value="UniProtKB-SubCell"/>
</dbReference>
<dbReference type="InterPro" id="IPR050964">
    <property type="entry name" value="Striated_Muscle_Regulatory"/>
</dbReference>
<keyword evidence="12" id="KW-1185">Reference proteome</keyword>
<dbReference type="FunCoup" id="A0A6P6XVM0">
    <property type="interactions" value="247"/>
</dbReference>
<dbReference type="GO" id="GO:0030154">
    <property type="term" value="P:cell differentiation"/>
    <property type="evidence" value="ECO:0007669"/>
    <property type="project" value="UniProtKB-ARBA"/>
</dbReference>
<dbReference type="FunFam" id="2.60.40.10:FF:000158">
    <property type="entry name" value="Sidekick cell adhesion molecule 2"/>
    <property type="match status" value="1"/>
</dbReference>
<evidence type="ECO:0000256" key="2">
    <source>
        <dbReference type="ARBA" id="ARBA00022692"/>
    </source>
</evidence>
<keyword evidence="4" id="KW-0677">Repeat</keyword>
<dbReference type="SUPFAM" id="SSF48726">
    <property type="entry name" value="Immunoglobulin"/>
    <property type="match status" value="2"/>
</dbReference>
<dbReference type="FunFam" id="2.60.40.10:FF:000209">
    <property type="entry name" value="Sidekick cell adhesion molecule 2"/>
    <property type="match status" value="1"/>
</dbReference>
<protein>
    <submittedName>
        <fullName evidence="13">Protein sidekick-like</fullName>
    </submittedName>
</protein>
<dbReference type="CTD" id="31017"/>
<evidence type="ECO:0000256" key="8">
    <source>
        <dbReference type="ARBA" id="ARBA00023157"/>
    </source>
</evidence>
<evidence type="ECO:0000256" key="10">
    <source>
        <dbReference type="ARBA" id="ARBA00023319"/>
    </source>
</evidence>
<dbReference type="OrthoDB" id="8923679at2759"/>
<dbReference type="PANTHER" id="PTHR13817">
    <property type="entry name" value="TITIN"/>
    <property type="match status" value="1"/>
</dbReference>
<dbReference type="InterPro" id="IPR013106">
    <property type="entry name" value="Ig_V-set"/>
</dbReference>
<comment type="subcellular location">
    <subcellularLocation>
        <location evidence="1">Membrane</location>
        <topology evidence="1">Single-pass type I membrane protein</topology>
    </subcellularLocation>
</comment>
<sequence length="2340" mass="260024">MELIVIDNKDVDYILNQSRDKNYHRSTLRQYLLDHRTRTRRRIPLSNTNHKWPPFSILTILTILLLHIITIVHSAIHPPRDLSVQVQSGKLVLLDWNPPIEGRFHSFKIIIEPLSVQDDSGIRTIVVGLQDATPVPIRDLTPGASYQIRLYTVYRNEDSRQYLQANFTTDPAPLPEPKIWFRNETTLLVKLANPAETIFDHYSVKIIPDDAYESVKIIERPELGHRPSVAFHGLTAGKAYNISVQTQSMDRWSEPTVATFTTMPLAPGHITDHEDYPARTYSHSVPTSIQQHTPPTFTNGGPPEMLTIQDGRDAEIQCEATGSPFPTVEWWYQKTGQPKRRLDLDSKRKYDSNAHGALIITQVEKSDEGMYTCVRRNNLGVINGTTRLAVILRTQIDQPPVDSKVILSSTAELQCRVRHDPTIPVKVYWTFQKRNLTALTSSRIKIAADNTLRIEQVRNTDVGLYTCRVESDGGNDKRSARLDVIELPHPPTNVVATLNVNGGLVNVSWTPPFDGNSPITKYVVQMRTIASNPISHAETDSSTITGTTAQQPSTDDELVYGVNTWTTASMNISSTQNFVLITNLRPATTYQFRVSALNSVGEGQPSSPTNPPITLPAQPPNASPIGVVGAPRSSTAITIQWQQPPPESHNGHLLGYIVRYKLAGYAEHTPWYTYNVTNAAQMSCLLEDLIVWQNYQIQVAAYNEMGIGLYSPSIYVRTKEGRPAAQVRALHAEAINSTSIRVQWSPPDPQLINGINQGYKVQAWISKNFTTTTTDPTEDDRLLASPPESNTHSYTIVGLVSEQPAREITVPPSPFYQDGQQLAIMDGLEPYTTYDVSVLCFTSAGDGPRFEPPPIVTTEQDLPQEVAYLKFRDILDKSVRVIWSRPKKVNGKLTGYTLRYYSVGHERSTAVVRNLTATENQTVITNLTPQTAYTFEINAWTEVGAGPIISSTIQSSVPPVLPVAPTHLAISNIQPFSVVLQFTPGFNGNASIAKWIVEGQLYKLRNAENWSVIYESINHTQDDAITVHNLRPYTEYRLRLIPVNVVGPALKPSAPSPPFQTLQALPQGPPSNVTVRTVSATALRVRWTPLPPESWHGHPRGYNITWRQLTNDGSPIIDEPLHWHILSDYHSHSYLITSLNAYTNYGIQVFALNDLGTSHGSHYHIQRTNEATPSSGPNSVQVRSTSSTTIVVDWNDVGESDRNGIIQGFKVRYAILKNGNDAQFKLIESNSSRTATLTELKKYTRYQISVCAFTHVGDGVYSTPVTAETFQDVPGPPSNVTFPDVTLTTARIKWDIPEEPNGEILAYKVTYRLSDDQYYQQIPITREFQSTDRTYRFLDLSPETYYKFEVTAKTVEGWGQAAKALVYTTNTRELPSPPSQPLISVSQISSRQVTISWTPGRDGYAPLRYYTVQISSQGGHWWTYPHKIDPTIRSYTLTKLRPFTTYQFRLKATNDIGDSGWSSESPITRTLPAPPDTMPESVTVSPFTPTSISVRWMPVNDWNGDEMGAGYRVQYCLLTQQGVAGSCPSTLVRGKNRTQATIDNLEKDQHYEIRVIAFNGQGDGPSTKPKVVYVGEAVPTGEPLEIRAEPLSSTEIKVTWQPPDQSKQNGQIMGYKIFYWVNSLNKSNLVKDQHSKSLPREMMEIVPDTLASFILLDLYKWTNYSIQISAFNPAGDGPRSKPTIVQTLEDLPGELGPIEFDEITMSQVKVTWRPPAEPNGLLLGYYITYETLIGDFSKQVKQKINDSYLVVSALRERVTYTFKVRAENSVGLGPERIGNVTTGPQHGSPPPPFEVIAQQTLTSVKLKWKNPDYREPILGYLIEANNLNKKSALEWQPIVTLRNGRQDRYELSFTQLSPSSQYQFRVMSFNRIGVSEPAYPNKLYGGQSIIMTPSHLELRARMPYYRETWFVILCACLSVIITIMVIAALCVRNKTYKYKKEAMQNTGSQDRLSELGFGLDEQFDNPLSQMAGQSLEMEMRGMINGGSTVGLIMPNMTINNDTLVPVAVAGTSNRNDRNRSTLRSNRGKSKDNKANNMLNTAAISAQARQPPRPCPGSFSYSDEDDLDDDDDLDVDDSDVKPPPGLYELSSGNDSLTEKPSELSSTGPDSEDSDDHDELVAANMFVNHYANVNDTLRKGLSWKKQAKPYIVPTSSHQNIYATSTSIRAPPSHPPPPNPTSAATSSRSAYKQLPYPPPPPLPPMIQSTTVSKVPTPPPSSPLAPSTSSHHGSNYNITSNQQPQSSLSKFTTGSSASQSSINRIGFPNRPPPPAPAPPSYLSALNGDNEVDNTVSSNQPQSNVGNNNNTNNSNSSNNALNGGRIIVNNMAGSRAPLPGFSSFV</sequence>
<dbReference type="InParanoid" id="A0A6P6XVM0"/>
<dbReference type="SMART" id="SM00409">
    <property type="entry name" value="IG"/>
    <property type="match status" value="2"/>
</dbReference>
<dbReference type="FunFam" id="2.60.40.10:FF:000032">
    <property type="entry name" value="palladin isoform X1"/>
    <property type="match status" value="1"/>
</dbReference>
<evidence type="ECO:0000256" key="4">
    <source>
        <dbReference type="ARBA" id="ARBA00022737"/>
    </source>
</evidence>
<keyword evidence="6" id="KW-1133">Transmembrane helix</keyword>
<evidence type="ECO:0000313" key="12">
    <source>
        <dbReference type="Proteomes" id="UP000515146"/>
    </source>
</evidence>
<dbReference type="GO" id="GO:0009653">
    <property type="term" value="P:anatomical structure morphogenesis"/>
    <property type="evidence" value="ECO:0007669"/>
    <property type="project" value="UniProtKB-ARBA"/>
</dbReference>
<keyword evidence="5" id="KW-0130">Cell adhesion</keyword>
<dbReference type="SMART" id="SM00060">
    <property type="entry name" value="FN3"/>
    <property type="match status" value="15"/>
</dbReference>
<dbReference type="InterPro" id="IPR003599">
    <property type="entry name" value="Ig_sub"/>
</dbReference>
<dbReference type="InterPro" id="IPR013098">
    <property type="entry name" value="Ig_I-set"/>
</dbReference>
<proteinExistence type="inferred from homology"/>
<organism evidence="12 13">
    <name type="scientific">Dermatophagoides pteronyssinus</name>
    <name type="common">European house dust mite</name>
    <dbReference type="NCBI Taxonomy" id="6956"/>
    <lineage>
        <taxon>Eukaryota</taxon>
        <taxon>Metazoa</taxon>
        <taxon>Ecdysozoa</taxon>
        <taxon>Arthropoda</taxon>
        <taxon>Chelicerata</taxon>
        <taxon>Arachnida</taxon>
        <taxon>Acari</taxon>
        <taxon>Acariformes</taxon>
        <taxon>Sarcoptiformes</taxon>
        <taxon>Astigmata</taxon>
        <taxon>Psoroptidia</taxon>
        <taxon>Analgoidea</taxon>
        <taxon>Pyroglyphidae</taxon>
        <taxon>Dermatophagoidinae</taxon>
        <taxon>Dermatophagoides</taxon>
    </lineage>
</organism>
<dbReference type="Pfam" id="PF13927">
    <property type="entry name" value="Ig_3"/>
    <property type="match status" value="1"/>
</dbReference>
<dbReference type="SMART" id="SM00408">
    <property type="entry name" value="IGc2"/>
    <property type="match status" value="2"/>
</dbReference>
<keyword evidence="10" id="KW-0393">Immunoglobulin domain</keyword>
<dbReference type="GO" id="GO:0007155">
    <property type="term" value="P:cell adhesion"/>
    <property type="evidence" value="ECO:0007669"/>
    <property type="project" value="UniProtKB-KW"/>
</dbReference>
<dbReference type="InterPro" id="IPR003598">
    <property type="entry name" value="Ig_sub2"/>
</dbReference>
<reference evidence="13" key="1">
    <citation type="submission" date="2025-08" db="UniProtKB">
        <authorList>
            <consortium name="RefSeq"/>
        </authorList>
    </citation>
    <scope>IDENTIFICATION</scope>
    <source>
        <strain evidence="13">Airmid</strain>
    </source>
</reference>
<dbReference type="PROSITE" id="PS50853">
    <property type="entry name" value="FN3"/>
    <property type="match status" value="15"/>
</dbReference>
<evidence type="ECO:0000256" key="1">
    <source>
        <dbReference type="ARBA" id="ARBA00004479"/>
    </source>
</evidence>
<dbReference type="FunFam" id="2.60.40.10:FF:000360">
    <property type="entry name" value="Sidekick cell adhesion molecule 2"/>
    <property type="match status" value="2"/>
</dbReference>
<comment type="similarity">
    <text evidence="11">Belongs to the sidekick family.</text>
</comment>
<evidence type="ECO:0000256" key="11">
    <source>
        <dbReference type="ARBA" id="ARBA00061621"/>
    </source>
</evidence>
<evidence type="ECO:0000256" key="6">
    <source>
        <dbReference type="ARBA" id="ARBA00022989"/>
    </source>
</evidence>
<dbReference type="SUPFAM" id="SSF49265">
    <property type="entry name" value="Fibronectin type III"/>
    <property type="match status" value="9"/>
</dbReference>
<evidence type="ECO:0000313" key="13">
    <source>
        <dbReference type="RefSeq" id="XP_027197018.1"/>
    </source>
</evidence>
<dbReference type="RefSeq" id="XP_027197018.1">
    <property type="nucleotide sequence ID" value="XM_027341217.1"/>
</dbReference>
<dbReference type="SMART" id="SM00406">
    <property type="entry name" value="IGv"/>
    <property type="match status" value="2"/>
</dbReference>
<evidence type="ECO:0000256" key="3">
    <source>
        <dbReference type="ARBA" id="ARBA00022729"/>
    </source>
</evidence>
<keyword evidence="7" id="KW-0472">Membrane</keyword>
<dbReference type="CDD" id="cd00063">
    <property type="entry name" value="FN3"/>
    <property type="match status" value="15"/>
</dbReference>
<dbReference type="PROSITE" id="PS50835">
    <property type="entry name" value="IG_LIKE"/>
    <property type="match status" value="2"/>
</dbReference>
<keyword evidence="3" id="KW-0732">Signal</keyword>
<dbReference type="InterPro" id="IPR036179">
    <property type="entry name" value="Ig-like_dom_sf"/>
</dbReference>